<dbReference type="AlphaFoldDB" id="A0AAV3T442"/>
<sequence length="98" mass="9910">MDDPATDTADDSAIFACSAGDEEPTSAAVVRAVATASNTAATGLPPLYDTVDPDTLDSLFPSDAAGGELRFDYAGYAVVVGANETVTLHKTVDSPLSA</sequence>
<dbReference type="InterPro" id="IPR040624">
    <property type="entry name" value="HalOD1"/>
</dbReference>
<dbReference type="RefSeq" id="WP_343771887.1">
    <property type="nucleotide sequence ID" value="NZ_BAAADV010000001.1"/>
</dbReference>
<proteinExistence type="predicted"/>
<keyword evidence="3" id="KW-1185">Reference proteome</keyword>
<name>A0AAV3T442_9EURY</name>
<evidence type="ECO:0000313" key="3">
    <source>
        <dbReference type="Proteomes" id="UP001500420"/>
    </source>
</evidence>
<protein>
    <recommendedName>
        <fullName evidence="1">Halobacterial output domain-containing protein</fullName>
    </recommendedName>
</protein>
<accession>A0AAV3T442</accession>
<reference evidence="2 3" key="1">
    <citation type="journal article" date="2019" name="Int. J. Syst. Evol. Microbiol.">
        <title>The Global Catalogue of Microorganisms (GCM) 10K type strain sequencing project: providing services to taxonomists for standard genome sequencing and annotation.</title>
        <authorList>
            <consortium name="The Broad Institute Genomics Platform"/>
            <consortium name="The Broad Institute Genome Sequencing Center for Infectious Disease"/>
            <person name="Wu L."/>
            <person name="Ma J."/>
        </authorList>
    </citation>
    <scope>NUCLEOTIDE SEQUENCE [LARGE SCALE GENOMIC DNA]</scope>
    <source>
        <strain evidence="2 3">JCM 16328</strain>
    </source>
</reference>
<organism evidence="2 3">
    <name type="scientific">Natronoarchaeum mannanilyticum</name>
    <dbReference type="NCBI Taxonomy" id="926360"/>
    <lineage>
        <taxon>Archaea</taxon>
        <taxon>Methanobacteriati</taxon>
        <taxon>Methanobacteriota</taxon>
        <taxon>Stenosarchaea group</taxon>
        <taxon>Halobacteria</taxon>
        <taxon>Halobacteriales</taxon>
        <taxon>Natronoarchaeaceae</taxon>
    </lineage>
</organism>
<gene>
    <name evidence="2" type="ORF">GCM10009020_01370</name>
</gene>
<dbReference type="Proteomes" id="UP001500420">
    <property type="component" value="Unassembled WGS sequence"/>
</dbReference>
<comment type="caution">
    <text evidence="2">The sequence shown here is derived from an EMBL/GenBank/DDBJ whole genome shotgun (WGS) entry which is preliminary data.</text>
</comment>
<evidence type="ECO:0000313" key="2">
    <source>
        <dbReference type="EMBL" id="GAA0660999.1"/>
    </source>
</evidence>
<evidence type="ECO:0000259" key="1">
    <source>
        <dbReference type="Pfam" id="PF18545"/>
    </source>
</evidence>
<dbReference type="EMBL" id="BAAADV010000001">
    <property type="protein sequence ID" value="GAA0660999.1"/>
    <property type="molecule type" value="Genomic_DNA"/>
</dbReference>
<feature type="domain" description="Halobacterial output" evidence="1">
    <location>
        <begin position="21"/>
        <end position="88"/>
    </location>
</feature>
<dbReference type="Pfam" id="PF18545">
    <property type="entry name" value="HalOD1"/>
    <property type="match status" value="1"/>
</dbReference>